<keyword evidence="3" id="KW-0238">DNA-binding</keyword>
<evidence type="ECO:0000256" key="1">
    <source>
        <dbReference type="ARBA" id="ARBA00009437"/>
    </source>
</evidence>
<dbReference type="PANTHER" id="PTHR30537:SF3">
    <property type="entry name" value="TRANSCRIPTIONAL REGULATORY PROTEIN"/>
    <property type="match status" value="1"/>
</dbReference>
<sequence>MVMAYSAWEEVIAKLRPPIASENPRFCTSSMHNCMSPNRASQRGAAMEWSDLRVFLAIAREGTLGAAARKLGQTQPTMGRRLQALENAVGHKLFQRTSEGFVLTDEGAAVLNHAERIEDEALAFQRQLAGQERQLDGLLRITASDWFAEHLLTPVIAEFARAYPRVTVELLTDTRFLSLSRREADLAFRIRPFDEPDIVSRKLLHMPYGAYTAADYPPPRAGDGEGALLITMDSAFGNMPDVAWLQRVLPNARVAFRSNARAVQARMCMQGAGVAVLPLPLGDALAGLRRIDLGEDPPARETWIGYHRDMRRLARLRALLDLVVARLAD</sequence>
<keyword evidence="2" id="KW-0805">Transcription regulation</keyword>
<dbReference type="SUPFAM" id="SSF46785">
    <property type="entry name" value="Winged helix' DNA-binding domain"/>
    <property type="match status" value="1"/>
</dbReference>
<dbReference type="Gene3D" id="1.10.10.10">
    <property type="entry name" value="Winged helix-like DNA-binding domain superfamily/Winged helix DNA-binding domain"/>
    <property type="match status" value="1"/>
</dbReference>
<evidence type="ECO:0000256" key="3">
    <source>
        <dbReference type="ARBA" id="ARBA00023125"/>
    </source>
</evidence>
<dbReference type="CDD" id="cd05466">
    <property type="entry name" value="PBP2_LTTR_substrate"/>
    <property type="match status" value="1"/>
</dbReference>
<dbReference type="InterPro" id="IPR058163">
    <property type="entry name" value="LysR-type_TF_proteobact-type"/>
</dbReference>
<dbReference type="FunFam" id="1.10.10.10:FF:000001">
    <property type="entry name" value="LysR family transcriptional regulator"/>
    <property type="match status" value="1"/>
</dbReference>
<dbReference type="Pfam" id="PF00126">
    <property type="entry name" value="HTH_1"/>
    <property type="match status" value="1"/>
</dbReference>
<dbReference type="SUPFAM" id="SSF53850">
    <property type="entry name" value="Periplasmic binding protein-like II"/>
    <property type="match status" value="1"/>
</dbReference>
<gene>
    <name evidence="6" type="ORF">ABNK63_06790</name>
</gene>
<evidence type="ECO:0000259" key="5">
    <source>
        <dbReference type="PROSITE" id="PS50931"/>
    </source>
</evidence>
<feature type="domain" description="HTH lysR-type" evidence="5">
    <location>
        <begin position="47"/>
        <end position="104"/>
    </location>
</feature>
<dbReference type="PANTHER" id="PTHR30537">
    <property type="entry name" value="HTH-TYPE TRANSCRIPTIONAL REGULATOR"/>
    <property type="match status" value="1"/>
</dbReference>
<dbReference type="RefSeq" id="WP_350017022.1">
    <property type="nucleotide sequence ID" value="NZ_CP157948.1"/>
</dbReference>
<dbReference type="Gene3D" id="3.40.190.290">
    <property type="match status" value="1"/>
</dbReference>
<dbReference type="InterPro" id="IPR005119">
    <property type="entry name" value="LysR_subst-bd"/>
</dbReference>
<dbReference type="GO" id="GO:0006351">
    <property type="term" value="P:DNA-templated transcription"/>
    <property type="evidence" value="ECO:0007669"/>
    <property type="project" value="TreeGrafter"/>
</dbReference>
<dbReference type="PRINTS" id="PR00039">
    <property type="entry name" value="HTHLYSR"/>
</dbReference>
<name>A0AAU7QPK6_9GAMM</name>
<dbReference type="EMBL" id="CP157948">
    <property type="protein sequence ID" value="XBS91339.1"/>
    <property type="molecule type" value="Genomic_DNA"/>
</dbReference>
<dbReference type="InterPro" id="IPR036390">
    <property type="entry name" value="WH_DNA-bd_sf"/>
</dbReference>
<keyword evidence="4" id="KW-0804">Transcription</keyword>
<reference evidence="6" key="1">
    <citation type="submission" date="2024-06" db="EMBL/GenBank/DDBJ databases">
        <authorList>
            <person name="Sun Y."/>
        </authorList>
    </citation>
    <scope>NUCLEOTIDE SEQUENCE</scope>
    <source>
        <strain evidence="6">IGA1.0</strain>
    </source>
</reference>
<dbReference type="PROSITE" id="PS50931">
    <property type="entry name" value="HTH_LYSR"/>
    <property type="match status" value="1"/>
</dbReference>
<accession>A0AAU7QPK6</accession>
<dbReference type="AlphaFoldDB" id="A0AAU7QPK6"/>
<organism evidence="6">
    <name type="scientific">Rhodanobacter sp. IGA1.0</name>
    <dbReference type="NCBI Taxonomy" id="3158582"/>
    <lineage>
        <taxon>Bacteria</taxon>
        <taxon>Pseudomonadati</taxon>
        <taxon>Pseudomonadota</taxon>
        <taxon>Gammaproteobacteria</taxon>
        <taxon>Lysobacterales</taxon>
        <taxon>Rhodanobacteraceae</taxon>
        <taxon>Rhodanobacter</taxon>
    </lineage>
</organism>
<evidence type="ECO:0000256" key="4">
    <source>
        <dbReference type="ARBA" id="ARBA00023163"/>
    </source>
</evidence>
<dbReference type="InterPro" id="IPR036388">
    <property type="entry name" value="WH-like_DNA-bd_sf"/>
</dbReference>
<dbReference type="GO" id="GO:0003700">
    <property type="term" value="F:DNA-binding transcription factor activity"/>
    <property type="evidence" value="ECO:0007669"/>
    <property type="project" value="InterPro"/>
</dbReference>
<dbReference type="Pfam" id="PF03466">
    <property type="entry name" value="LysR_substrate"/>
    <property type="match status" value="1"/>
</dbReference>
<evidence type="ECO:0000313" key="6">
    <source>
        <dbReference type="EMBL" id="XBS91339.1"/>
    </source>
</evidence>
<evidence type="ECO:0000256" key="2">
    <source>
        <dbReference type="ARBA" id="ARBA00023015"/>
    </source>
</evidence>
<comment type="similarity">
    <text evidence="1">Belongs to the LysR transcriptional regulatory family.</text>
</comment>
<proteinExistence type="inferred from homology"/>
<dbReference type="InterPro" id="IPR000847">
    <property type="entry name" value="LysR_HTH_N"/>
</dbReference>
<protein>
    <submittedName>
        <fullName evidence="6">LysR family transcriptional regulator</fullName>
    </submittedName>
</protein>
<dbReference type="GO" id="GO:0043565">
    <property type="term" value="F:sequence-specific DNA binding"/>
    <property type="evidence" value="ECO:0007669"/>
    <property type="project" value="TreeGrafter"/>
</dbReference>